<evidence type="ECO:0000256" key="4">
    <source>
        <dbReference type="ARBA" id="ARBA00022989"/>
    </source>
</evidence>
<dbReference type="Proteomes" id="UP000234845">
    <property type="component" value="Unassembled WGS sequence"/>
</dbReference>
<feature type="transmembrane region" description="Helical" evidence="6">
    <location>
        <begin position="346"/>
        <end position="369"/>
    </location>
</feature>
<dbReference type="PANTHER" id="PTHR33406">
    <property type="entry name" value="MEMBRANE PROTEIN MJ1562-RELATED"/>
    <property type="match status" value="1"/>
</dbReference>
<evidence type="ECO:0000256" key="5">
    <source>
        <dbReference type="ARBA" id="ARBA00023136"/>
    </source>
</evidence>
<evidence type="ECO:0000313" key="8">
    <source>
        <dbReference type="EMBL" id="PLW81776.1"/>
    </source>
</evidence>
<feature type="transmembrane region" description="Helical" evidence="6">
    <location>
        <begin position="413"/>
        <end position="432"/>
    </location>
</feature>
<dbReference type="SUPFAM" id="SSF82866">
    <property type="entry name" value="Multidrug efflux transporter AcrB transmembrane domain"/>
    <property type="match status" value="2"/>
</dbReference>
<keyword evidence="3 6" id="KW-0812">Transmembrane</keyword>
<name>A0A2N5Y063_9GAMM</name>
<evidence type="ECO:0000256" key="1">
    <source>
        <dbReference type="ARBA" id="ARBA00004651"/>
    </source>
</evidence>
<evidence type="ECO:0000256" key="2">
    <source>
        <dbReference type="ARBA" id="ARBA00022475"/>
    </source>
</evidence>
<organism evidence="8 9">
    <name type="scientific">Kineobactrum sediminis</name>
    <dbReference type="NCBI Taxonomy" id="1905677"/>
    <lineage>
        <taxon>Bacteria</taxon>
        <taxon>Pseudomonadati</taxon>
        <taxon>Pseudomonadota</taxon>
        <taxon>Gammaproteobacteria</taxon>
        <taxon>Cellvibrionales</taxon>
        <taxon>Halieaceae</taxon>
        <taxon>Kineobactrum</taxon>
    </lineage>
</organism>
<gene>
    <name evidence="8" type="ORF">CWI75_13590</name>
</gene>
<feature type="transmembrane region" description="Helical" evidence="6">
    <location>
        <begin position="651"/>
        <end position="671"/>
    </location>
</feature>
<keyword evidence="5 6" id="KW-0472">Membrane</keyword>
<evidence type="ECO:0000313" key="9">
    <source>
        <dbReference type="Proteomes" id="UP000234845"/>
    </source>
</evidence>
<dbReference type="GO" id="GO:0005886">
    <property type="term" value="C:plasma membrane"/>
    <property type="evidence" value="ECO:0007669"/>
    <property type="project" value="UniProtKB-SubCell"/>
</dbReference>
<dbReference type="InterPro" id="IPR050545">
    <property type="entry name" value="Mycobact_MmpL"/>
</dbReference>
<accession>A0A2N5Y063</accession>
<dbReference type="Gene3D" id="1.20.1640.10">
    <property type="entry name" value="Multidrug efflux transporter AcrB transmembrane domain"/>
    <property type="match status" value="2"/>
</dbReference>
<keyword evidence="4 6" id="KW-1133">Transmembrane helix</keyword>
<dbReference type="RefSeq" id="WP_101522059.1">
    <property type="nucleotide sequence ID" value="NZ_PKLZ01000010.1"/>
</dbReference>
<feature type="transmembrane region" description="Helical" evidence="6">
    <location>
        <begin position="314"/>
        <end position="340"/>
    </location>
</feature>
<dbReference type="Pfam" id="PF03176">
    <property type="entry name" value="MMPL"/>
    <property type="match status" value="2"/>
</dbReference>
<dbReference type="OrthoDB" id="9803781at2"/>
<comment type="subcellular location">
    <subcellularLocation>
        <location evidence="1">Cell membrane</location>
        <topology evidence="1">Multi-pass membrane protein</topology>
    </subcellularLocation>
</comment>
<protein>
    <submittedName>
        <fullName evidence="8">RND transporter</fullName>
    </submittedName>
</protein>
<proteinExistence type="predicted"/>
<dbReference type="PANTHER" id="PTHR33406:SF10">
    <property type="entry name" value="SSD DOMAIN-CONTAINING PROTEIN"/>
    <property type="match status" value="1"/>
</dbReference>
<dbReference type="EMBL" id="PKLZ01000010">
    <property type="protein sequence ID" value="PLW81776.1"/>
    <property type="molecule type" value="Genomic_DNA"/>
</dbReference>
<feature type="domain" description="Membrane transport protein MMPL" evidence="7">
    <location>
        <begin position="446"/>
        <end position="776"/>
    </location>
</feature>
<evidence type="ECO:0000259" key="7">
    <source>
        <dbReference type="Pfam" id="PF03176"/>
    </source>
</evidence>
<reference evidence="9" key="1">
    <citation type="submission" date="2017-11" db="EMBL/GenBank/DDBJ databases">
        <title>The draft genome sequence of Chromatocurvus sp. F02.</title>
        <authorList>
            <person name="Du Z.-J."/>
            <person name="Chang Y.-Q."/>
        </authorList>
    </citation>
    <scope>NUCLEOTIDE SEQUENCE [LARGE SCALE GENOMIC DNA]</scope>
    <source>
        <strain evidence="9">F02</strain>
    </source>
</reference>
<evidence type="ECO:0000256" key="6">
    <source>
        <dbReference type="SAM" id="Phobius"/>
    </source>
</evidence>
<keyword evidence="9" id="KW-1185">Reference proteome</keyword>
<keyword evidence="2" id="KW-1003">Cell membrane</keyword>
<dbReference type="InterPro" id="IPR004869">
    <property type="entry name" value="MMPL_dom"/>
</dbReference>
<evidence type="ECO:0000256" key="3">
    <source>
        <dbReference type="ARBA" id="ARBA00022692"/>
    </source>
</evidence>
<feature type="transmembrane region" description="Helical" evidence="6">
    <location>
        <begin position="755"/>
        <end position="779"/>
    </location>
</feature>
<sequence>MGTVRHAIAVWTFRNQVLAITVILLITAISAAGLPHVQIKTIFSDMLPTGHPYAETFRDHPNFGNPLTLSVMIKRTNGDIYNTDTLQKVWDMTRDIDLAPAVDHDQVLSITTSKARYAEATPYGINMRPLMDSTVPQTESDLDEFRARVERSPNARGFLVSEDGTATLVQATFIEHRLDFGETFAYVQDLVESARDENHEVHLAGEPALIGWVYEYQEQMLWIFGVTLLALFAALFLYMRNIAGVVTPAITGVISAIWGFGFAGWMGLAVDPLLLLVPLLLVARAFSHTVQYIERFYEILDVVGDKHKAGELSLRVMLGPGVLGIVTDALAILLIVLAPIPAMQRFAIFAGYWALILLPTSVLLAPLILTRLPTPRNLHVIVARDDSAGGVHQWMARMLSHVATLTTGTRARYTAIVLVLCGAVSIYFGAAIKVGNPVEGSALLWEDSEYNVAVRNINDNFPGVNTLELVLESKETGTLEKTARKADAVHTMLALQDIMERSDSPPRATLSFADYLAEGARLYNGGDPRWMPLDPNDRATQAAASAAMMGSGPKAFSHVIDMKQQNATVSLWYRDNRQETVDKALADARAAVEQVGKEHPNFTVRLGSGTIALQQAVNDTVKDHYWVIVVVLSLLMFVLSAIAFKSVLAGIILVSQVNMANFVIIAMLYAMDMGLDINSLLVAAMGIGVGIDYGIYLLARVCDEYENQGGDFEAIIREAVTTTGRAIAFTATIMLIGIMPWYFLSGLKFLADMGLLLGAVMVINMIMALFVLPVMVWFLKPRFVQRDDLLISEHLNLAELRPVQSEGGV</sequence>
<feature type="transmembrane region" description="Helical" evidence="6">
    <location>
        <begin position="625"/>
        <end position="644"/>
    </location>
</feature>
<feature type="domain" description="Membrane transport protein MMPL" evidence="7">
    <location>
        <begin position="151"/>
        <end position="286"/>
    </location>
</feature>
<feature type="transmembrane region" description="Helical" evidence="6">
    <location>
        <begin position="220"/>
        <end position="238"/>
    </location>
</feature>
<dbReference type="AlphaFoldDB" id="A0A2N5Y063"/>
<comment type="caution">
    <text evidence="8">The sequence shown here is derived from an EMBL/GenBank/DDBJ whole genome shotgun (WGS) entry which is preliminary data.</text>
</comment>
<feature type="transmembrane region" description="Helical" evidence="6">
    <location>
        <begin position="677"/>
        <end position="699"/>
    </location>
</feature>
<feature type="transmembrane region" description="Helical" evidence="6">
    <location>
        <begin position="726"/>
        <end position="743"/>
    </location>
</feature>
<feature type="transmembrane region" description="Helical" evidence="6">
    <location>
        <begin position="245"/>
        <end position="267"/>
    </location>
</feature>